<proteinExistence type="inferred from homology"/>
<evidence type="ECO:0000256" key="3">
    <source>
        <dbReference type="ARBA" id="ARBA00022598"/>
    </source>
</evidence>
<keyword evidence="3 9" id="KW-0436">Ligase</keyword>
<evidence type="ECO:0000256" key="2">
    <source>
        <dbReference type="ARBA" id="ARBA00013161"/>
    </source>
</evidence>
<accession>A0A5B9D7K1</accession>
<dbReference type="GeneID" id="41328915"/>
<dbReference type="Gene3D" id="3.40.50.620">
    <property type="entry name" value="HUPs"/>
    <property type="match status" value="1"/>
</dbReference>
<evidence type="ECO:0000313" key="11">
    <source>
        <dbReference type="Proteomes" id="UP000321408"/>
    </source>
</evidence>
<keyword evidence="4 9" id="KW-0547">Nucleotide-binding</keyword>
<dbReference type="SUPFAM" id="SSF52374">
    <property type="entry name" value="Nucleotidylyl transferase"/>
    <property type="match status" value="1"/>
</dbReference>
<keyword evidence="6 9" id="KW-0648">Protein biosynthesis</keyword>
<dbReference type="PANTHER" id="PTHR10055">
    <property type="entry name" value="TRYPTOPHANYL-TRNA SYNTHETASE"/>
    <property type="match status" value="1"/>
</dbReference>
<evidence type="ECO:0000256" key="8">
    <source>
        <dbReference type="NCBIfam" id="TIGR00233"/>
    </source>
</evidence>
<dbReference type="EC" id="6.1.1.2" evidence="2 8"/>
<gene>
    <name evidence="10" type="primary">trpS</name>
    <name evidence="10" type="ORF">DSAG12_00917</name>
</gene>
<dbReference type="KEGG" id="psyt:DSAG12_00917"/>
<sequence length="392" mass="45011">MSDNPENKGEKSIQLNPWGDDLVADDDYIRLCEEFGISLVQELEIPYSAFEKNRFLRRKIIYGHRDLGMILKAIREEKPWAILSGIKPSGQFHLGTLTTASEMVEFQKMGGKIYYAVADLESYADNNTPLDTAYKYAVDNIADILTLGLDPKSYVYLQSREQIPKDMVFMAGRHVTNNMMKAIYGERDFALYMAALVQVGDILLPQLKDGPMPTLVPVGIDQDPHLRLVRDLTRHFKYIKKNRKTKKEVSSPLFKPAATYHKLLPGLDDVTKKMSKSRPNSYFNLGDDPIEIEKKLKRAFTGGRRNMEEQKKLGGVPEKCMIYKLLQIHFQPDDNKLQDRYLRCKEGMLCGTCKKESVQIIMDFIKEHNEKKQEMIPIAKEMLSREPKTSGF</sequence>
<dbReference type="GO" id="GO:0005737">
    <property type="term" value="C:cytoplasm"/>
    <property type="evidence" value="ECO:0007669"/>
    <property type="project" value="UniProtKB-UniRule"/>
</dbReference>
<keyword evidence="7 9" id="KW-0030">Aminoacyl-tRNA synthetase</keyword>
<keyword evidence="11" id="KW-1185">Reference proteome</keyword>
<dbReference type="InterPro" id="IPR014729">
    <property type="entry name" value="Rossmann-like_a/b/a_fold"/>
</dbReference>
<keyword evidence="5 9" id="KW-0067">ATP-binding</keyword>
<evidence type="ECO:0000313" key="10">
    <source>
        <dbReference type="EMBL" id="QEE15094.1"/>
    </source>
</evidence>
<evidence type="ECO:0000256" key="9">
    <source>
        <dbReference type="RuleBase" id="RU363036"/>
    </source>
</evidence>
<protein>
    <recommendedName>
        <fullName evidence="2 8">Tryptophan--tRNA ligase</fullName>
        <ecNumber evidence="2 8">6.1.1.2</ecNumber>
    </recommendedName>
</protein>
<evidence type="ECO:0000256" key="5">
    <source>
        <dbReference type="ARBA" id="ARBA00022840"/>
    </source>
</evidence>
<dbReference type="GO" id="GO:0005524">
    <property type="term" value="F:ATP binding"/>
    <property type="evidence" value="ECO:0007669"/>
    <property type="project" value="UniProtKB-KW"/>
</dbReference>
<dbReference type="PANTHER" id="PTHR10055:SF5">
    <property type="entry name" value="TRYPTOPHAN--TRNA LIGASE"/>
    <property type="match status" value="1"/>
</dbReference>
<dbReference type="Gene3D" id="1.10.240.10">
    <property type="entry name" value="Tyrosyl-Transfer RNA Synthetase"/>
    <property type="match status" value="1"/>
</dbReference>
<name>A0A5B9D7K1_9ARCH</name>
<dbReference type="InterPro" id="IPR002306">
    <property type="entry name" value="Trp-tRNA-ligase"/>
</dbReference>
<dbReference type="Pfam" id="PF00579">
    <property type="entry name" value="tRNA-synt_1b"/>
    <property type="match status" value="1"/>
</dbReference>
<dbReference type="NCBIfam" id="TIGR00233">
    <property type="entry name" value="trpS"/>
    <property type="match status" value="1"/>
</dbReference>
<evidence type="ECO:0000256" key="6">
    <source>
        <dbReference type="ARBA" id="ARBA00022917"/>
    </source>
</evidence>
<evidence type="ECO:0000256" key="4">
    <source>
        <dbReference type="ARBA" id="ARBA00022741"/>
    </source>
</evidence>
<dbReference type="GO" id="GO:0006436">
    <property type="term" value="P:tryptophanyl-tRNA aminoacylation"/>
    <property type="evidence" value="ECO:0007669"/>
    <property type="project" value="UniProtKB-UniRule"/>
</dbReference>
<comment type="similarity">
    <text evidence="1 9">Belongs to the class-I aminoacyl-tRNA synthetase family.</text>
</comment>
<evidence type="ECO:0000256" key="7">
    <source>
        <dbReference type="ARBA" id="ARBA00023146"/>
    </source>
</evidence>
<dbReference type="EMBL" id="CP042905">
    <property type="protein sequence ID" value="QEE15094.1"/>
    <property type="molecule type" value="Genomic_DNA"/>
</dbReference>
<dbReference type="GO" id="GO:0004830">
    <property type="term" value="F:tryptophan-tRNA ligase activity"/>
    <property type="evidence" value="ECO:0007669"/>
    <property type="project" value="UniProtKB-UniRule"/>
</dbReference>
<dbReference type="AlphaFoldDB" id="A0A5B9D7K1"/>
<reference evidence="10 11" key="1">
    <citation type="journal article" date="2020" name="Nature">
        <title>Isolation of an archaeon at the prokaryote-eukaryote interface.</title>
        <authorList>
            <person name="Imachi H."/>
            <person name="Nobu M.K."/>
            <person name="Nakahara N."/>
            <person name="Morono Y."/>
            <person name="Ogawara M."/>
            <person name="Takaki Y."/>
            <person name="Takano Y."/>
            <person name="Uematsu K."/>
            <person name="Ikuta T."/>
            <person name="Ito M."/>
            <person name="Matsui Y."/>
            <person name="Miyazaki M."/>
            <person name="Murata K."/>
            <person name="Saito Y."/>
            <person name="Sakai S."/>
            <person name="Song C."/>
            <person name="Tasumi E."/>
            <person name="Yamanaka Y."/>
            <person name="Yamaguchi T."/>
            <person name="Kamagata Y."/>
            <person name="Tamaki H."/>
            <person name="Takai K."/>
        </authorList>
    </citation>
    <scope>NUCLEOTIDE SEQUENCE [LARGE SCALE GENOMIC DNA]</scope>
    <source>
        <strain evidence="10 11">MK-D1</strain>
    </source>
</reference>
<dbReference type="PRINTS" id="PR01039">
    <property type="entry name" value="TRNASYNTHTRP"/>
</dbReference>
<organism evidence="10 11">
    <name type="scientific">Promethearchaeum syntrophicum</name>
    <dbReference type="NCBI Taxonomy" id="2594042"/>
    <lineage>
        <taxon>Archaea</taxon>
        <taxon>Promethearchaeati</taxon>
        <taxon>Promethearchaeota</taxon>
        <taxon>Promethearchaeia</taxon>
        <taxon>Promethearchaeales</taxon>
        <taxon>Promethearchaeaceae</taxon>
        <taxon>Promethearchaeum</taxon>
    </lineage>
</organism>
<dbReference type="InterPro" id="IPR001412">
    <property type="entry name" value="aa-tRNA-synth_I_CS"/>
</dbReference>
<reference evidence="10 11" key="2">
    <citation type="journal article" date="2024" name="Int. J. Syst. Evol. Microbiol.">
        <title>Promethearchaeum syntrophicum gen. nov., sp. nov., an anaerobic, obligately syntrophic archaeon, the first isolate of the lineage 'Asgard' archaea, and proposal of the new archaeal phylum Promethearchaeota phyl. nov. and kingdom Promethearchaeati regn. nov.</title>
        <authorList>
            <person name="Imachi H."/>
            <person name="Nobu M.K."/>
            <person name="Kato S."/>
            <person name="Takaki Y."/>
            <person name="Miyazaki M."/>
            <person name="Miyata M."/>
            <person name="Ogawara M."/>
            <person name="Saito Y."/>
            <person name="Sakai S."/>
            <person name="Tahara Y.O."/>
            <person name="Takano Y."/>
            <person name="Tasumi E."/>
            <person name="Uematsu K."/>
            <person name="Yoshimura T."/>
            <person name="Itoh T."/>
            <person name="Ohkuma M."/>
            <person name="Takai K."/>
        </authorList>
    </citation>
    <scope>NUCLEOTIDE SEQUENCE [LARGE SCALE GENOMIC DNA]</scope>
    <source>
        <strain evidence="10 11">MK-D1</strain>
    </source>
</reference>
<dbReference type="RefSeq" id="WP_147662018.1">
    <property type="nucleotide sequence ID" value="NZ_CP042905.2"/>
</dbReference>
<dbReference type="Proteomes" id="UP000321408">
    <property type="component" value="Chromosome"/>
</dbReference>
<dbReference type="InterPro" id="IPR002305">
    <property type="entry name" value="aa-tRNA-synth_Ic"/>
</dbReference>
<dbReference type="PROSITE" id="PS00178">
    <property type="entry name" value="AA_TRNA_LIGASE_I"/>
    <property type="match status" value="1"/>
</dbReference>
<evidence type="ECO:0000256" key="1">
    <source>
        <dbReference type="ARBA" id="ARBA00005594"/>
    </source>
</evidence>
<dbReference type="OrthoDB" id="371821at2157"/>